<dbReference type="AlphaFoldDB" id="A0A545TXV0"/>
<dbReference type="InterPro" id="IPR009875">
    <property type="entry name" value="PilZ_domain"/>
</dbReference>
<dbReference type="RefSeq" id="WP_142895658.1">
    <property type="nucleotide sequence ID" value="NZ_ML660053.1"/>
</dbReference>
<proteinExistence type="predicted"/>
<organism evidence="2 3">
    <name type="scientific">Denitrobaculum tricleocarpae</name>
    <dbReference type="NCBI Taxonomy" id="2591009"/>
    <lineage>
        <taxon>Bacteria</taxon>
        <taxon>Pseudomonadati</taxon>
        <taxon>Pseudomonadota</taxon>
        <taxon>Alphaproteobacteria</taxon>
        <taxon>Rhodospirillales</taxon>
        <taxon>Rhodospirillaceae</taxon>
        <taxon>Denitrobaculum</taxon>
    </lineage>
</organism>
<evidence type="ECO:0000313" key="3">
    <source>
        <dbReference type="Proteomes" id="UP000315252"/>
    </source>
</evidence>
<name>A0A545TXV0_9PROT</name>
<keyword evidence="3" id="KW-1185">Reference proteome</keyword>
<reference evidence="2 3" key="1">
    <citation type="submission" date="2019-06" db="EMBL/GenBank/DDBJ databases">
        <title>Whole genome sequence for Rhodospirillaceae sp. R148.</title>
        <authorList>
            <person name="Wang G."/>
        </authorList>
    </citation>
    <scope>NUCLEOTIDE SEQUENCE [LARGE SCALE GENOMIC DNA]</scope>
    <source>
        <strain evidence="2 3">R148</strain>
    </source>
</reference>
<protein>
    <submittedName>
        <fullName evidence="2">PilZ domain-containing protein</fullName>
    </submittedName>
</protein>
<evidence type="ECO:0000313" key="2">
    <source>
        <dbReference type="EMBL" id="TQV82027.1"/>
    </source>
</evidence>
<dbReference type="Proteomes" id="UP000315252">
    <property type="component" value="Unassembled WGS sequence"/>
</dbReference>
<evidence type="ECO:0000259" key="1">
    <source>
        <dbReference type="Pfam" id="PF07238"/>
    </source>
</evidence>
<dbReference type="SUPFAM" id="SSF141371">
    <property type="entry name" value="PilZ domain-like"/>
    <property type="match status" value="1"/>
</dbReference>
<dbReference type="Pfam" id="PF07238">
    <property type="entry name" value="PilZ"/>
    <property type="match status" value="1"/>
</dbReference>
<dbReference type="Gene3D" id="2.40.10.220">
    <property type="entry name" value="predicted glycosyltransferase like domains"/>
    <property type="match status" value="1"/>
</dbReference>
<accession>A0A545TXV0</accession>
<comment type="caution">
    <text evidence="2">The sequence shown here is derived from an EMBL/GenBank/DDBJ whole genome shotgun (WGS) entry which is preliminary data.</text>
</comment>
<dbReference type="EMBL" id="VHSH01000002">
    <property type="protein sequence ID" value="TQV82027.1"/>
    <property type="molecule type" value="Genomic_DNA"/>
</dbReference>
<gene>
    <name evidence="2" type="ORF">FKG95_07275</name>
</gene>
<feature type="domain" description="PilZ" evidence="1">
    <location>
        <begin position="10"/>
        <end position="102"/>
    </location>
</feature>
<dbReference type="GO" id="GO:0035438">
    <property type="term" value="F:cyclic-di-GMP binding"/>
    <property type="evidence" value="ECO:0007669"/>
    <property type="project" value="InterPro"/>
</dbReference>
<sequence>MFWKPKPTVQRRRHPRSDVPLEIRFGNEVVSTVNWSLGGFLIKTGTHRHKGTRHRIELELHDIENGKAWANAECIRSYGGRSAFRFKDLSKPAYRALRQMIAEKQAA</sequence>